<evidence type="ECO:0000313" key="3">
    <source>
        <dbReference type="EMBL" id="AZU64242.1"/>
    </source>
</evidence>
<keyword evidence="1" id="KW-1133">Transmembrane helix</keyword>
<feature type="domain" description="Thoeris protein ThsA Macro" evidence="2">
    <location>
        <begin position="60"/>
        <end position="241"/>
    </location>
</feature>
<dbReference type="AlphaFoldDB" id="A0A3T0I4I9"/>
<dbReference type="InterPro" id="IPR045535">
    <property type="entry name" value="ThsA_Macro"/>
</dbReference>
<name>A0A3T0I4I9_9BACI</name>
<dbReference type="KEGG" id="nmk:CHR53_25045"/>
<dbReference type="STRING" id="1193713.GCA_001636315_01907"/>
<organism evidence="3 4">
    <name type="scientific">Neobacillus mesonae</name>
    <dbReference type="NCBI Taxonomy" id="1193713"/>
    <lineage>
        <taxon>Bacteria</taxon>
        <taxon>Bacillati</taxon>
        <taxon>Bacillota</taxon>
        <taxon>Bacilli</taxon>
        <taxon>Bacillales</taxon>
        <taxon>Bacillaceae</taxon>
        <taxon>Neobacillus</taxon>
    </lineage>
</organism>
<sequence>MLSVISLIFSFVLIVVEIPGRFKLITGVSLVLFLLIVYLFLWLRANFLQKTKLTINNSTVEIKFGDIFEENELKVIAFNEYFDTEVDNFIISERSLNGMYIKRMIPDVQELDRLMEDDDRLKENLAAVNSSRSRGKKKQYKLGSIFQHHDYLLTAFSRFDHDNRAFLYMNDYINFLLHFWNEIDVVYSGRSVSIPLLGSGITRFKEYNLITDQELLELIIWSFKVSRIKFTYPSKVSIVIHESKKDKINLYTLK</sequence>
<keyword evidence="4" id="KW-1185">Reference proteome</keyword>
<dbReference type="RefSeq" id="WP_127488940.1">
    <property type="nucleotide sequence ID" value="NZ_CP022572.1"/>
</dbReference>
<proteinExistence type="predicted"/>
<gene>
    <name evidence="3" type="ORF">CHR53_25045</name>
</gene>
<dbReference type="Proteomes" id="UP000282892">
    <property type="component" value="Chromosome"/>
</dbReference>
<keyword evidence="1" id="KW-0812">Transmembrane</keyword>
<protein>
    <recommendedName>
        <fullName evidence="2">Thoeris protein ThsA Macro domain-containing protein</fullName>
    </recommendedName>
</protein>
<dbReference type="Pfam" id="PF20016">
    <property type="entry name" value="ThsA_Macro"/>
    <property type="match status" value="1"/>
</dbReference>
<evidence type="ECO:0000256" key="1">
    <source>
        <dbReference type="SAM" id="Phobius"/>
    </source>
</evidence>
<accession>A0A3T0I4I9</accession>
<dbReference type="OrthoDB" id="2606558at2"/>
<feature type="transmembrane region" description="Helical" evidence="1">
    <location>
        <begin position="24"/>
        <end position="43"/>
    </location>
</feature>
<evidence type="ECO:0000259" key="2">
    <source>
        <dbReference type="Pfam" id="PF20016"/>
    </source>
</evidence>
<evidence type="ECO:0000313" key="4">
    <source>
        <dbReference type="Proteomes" id="UP000282892"/>
    </source>
</evidence>
<reference evidence="3 4" key="1">
    <citation type="submission" date="2017-07" db="EMBL/GenBank/DDBJ databases">
        <title>The complete genome sequence of Bacillus mesonae strain H20-5, an efficient strain improving plant abiotic stress resistance.</title>
        <authorList>
            <person name="Kim S.Y."/>
            <person name="Song H."/>
            <person name="Sang M.K."/>
            <person name="Weon H.-Y."/>
            <person name="Song J."/>
        </authorList>
    </citation>
    <scope>NUCLEOTIDE SEQUENCE [LARGE SCALE GENOMIC DNA]</scope>
    <source>
        <strain evidence="3 4">H20-5</strain>
    </source>
</reference>
<dbReference type="EMBL" id="CP022572">
    <property type="protein sequence ID" value="AZU64242.1"/>
    <property type="molecule type" value="Genomic_DNA"/>
</dbReference>
<keyword evidence="1" id="KW-0472">Membrane</keyword>